<keyword evidence="5 7" id="KW-0472">Membrane</keyword>
<evidence type="ECO:0000256" key="2">
    <source>
        <dbReference type="ARBA" id="ARBA00022448"/>
    </source>
</evidence>
<name>A0ABP8G8U5_9BACT</name>
<evidence type="ECO:0000256" key="7">
    <source>
        <dbReference type="PROSITE-ProRule" id="PRU01360"/>
    </source>
</evidence>
<dbReference type="Proteomes" id="UP001501725">
    <property type="component" value="Unassembled WGS sequence"/>
</dbReference>
<dbReference type="InterPro" id="IPR036942">
    <property type="entry name" value="Beta-barrel_TonB_sf"/>
</dbReference>
<dbReference type="Pfam" id="PF13715">
    <property type="entry name" value="CarbopepD_reg_2"/>
    <property type="match status" value="1"/>
</dbReference>
<dbReference type="InterPro" id="IPR037066">
    <property type="entry name" value="Plug_dom_sf"/>
</dbReference>
<evidence type="ECO:0000256" key="1">
    <source>
        <dbReference type="ARBA" id="ARBA00004571"/>
    </source>
</evidence>
<dbReference type="RefSeq" id="WP_345253048.1">
    <property type="nucleotide sequence ID" value="NZ_BAABGY010000001.1"/>
</dbReference>
<dbReference type="Pfam" id="PF07715">
    <property type="entry name" value="Plug"/>
    <property type="match status" value="1"/>
</dbReference>
<keyword evidence="11" id="KW-1185">Reference proteome</keyword>
<dbReference type="Gene3D" id="2.170.130.10">
    <property type="entry name" value="TonB-dependent receptor, plug domain"/>
    <property type="match status" value="1"/>
</dbReference>
<keyword evidence="8" id="KW-0732">Signal</keyword>
<comment type="similarity">
    <text evidence="7">Belongs to the TonB-dependent receptor family.</text>
</comment>
<dbReference type="Gene3D" id="2.40.170.20">
    <property type="entry name" value="TonB-dependent receptor, beta-barrel domain"/>
    <property type="match status" value="1"/>
</dbReference>
<reference evidence="11" key="1">
    <citation type="journal article" date="2019" name="Int. J. Syst. Evol. Microbiol.">
        <title>The Global Catalogue of Microorganisms (GCM) 10K type strain sequencing project: providing services to taxonomists for standard genome sequencing and annotation.</title>
        <authorList>
            <consortium name="The Broad Institute Genomics Platform"/>
            <consortium name="The Broad Institute Genome Sequencing Center for Infectious Disease"/>
            <person name="Wu L."/>
            <person name="Ma J."/>
        </authorList>
    </citation>
    <scope>NUCLEOTIDE SEQUENCE [LARGE SCALE GENOMIC DNA]</scope>
    <source>
        <strain evidence="11">JCM 17919</strain>
    </source>
</reference>
<evidence type="ECO:0000256" key="5">
    <source>
        <dbReference type="ARBA" id="ARBA00023136"/>
    </source>
</evidence>
<organism evidence="10 11">
    <name type="scientific">Flaviaesturariibacter amylovorans</name>
    <dbReference type="NCBI Taxonomy" id="1084520"/>
    <lineage>
        <taxon>Bacteria</taxon>
        <taxon>Pseudomonadati</taxon>
        <taxon>Bacteroidota</taxon>
        <taxon>Chitinophagia</taxon>
        <taxon>Chitinophagales</taxon>
        <taxon>Chitinophagaceae</taxon>
        <taxon>Flaviaestuariibacter</taxon>
    </lineage>
</organism>
<gene>
    <name evidence="10" type="ORF">GCM10023184_04660</name>
</gene>
<evidence type="ECO:0000313" key="11">
    <source>
        <dbReference type="Proteomes" id="UP001501725"/>
    </source>
</evidence>
<feature type="domain" description="TonB-dependent receptor plug" evidence="9">
    <location>
        <begin position="114"/>
        <end position="221"/>
    </location>
</feature>
<feature type="signal peptide" evidence="8">
    <location>
        <begin position="1"/>
        <end position="20"/>
    </location>
</feature>
<evidence type="ECO:0000256" key="3">
    <source>
        <dbReference type="ARBA" id="ARBA00022452"/>
    </source>
</evidence>
<dbReference type="NCBIfam" id="TIGR04056">
    <property type="entry name" value="OMP_RagA_SusC"/>
    <property type="match status" value="1"/>
</dbReference>
<dbReference type="InterPro" id="IPR039426">
    <property type="entry name" value="TonB-dep_rcpt-like"/>
</dbReference>
<protein>
    <submittedName>
        <fullName evidence="10">SusC/RagA family TonB-linked outer membrane protein</fullName>
    </submittedName>
</protein>
<dbReference type="InterPro" id="IPR023996">
    <property type="entry name" value="TonB-dep_OMP_SusC/RagA"/>
</dbReference>
<dbReference type="PROSITE" id="PS52016">
    <property type="entry name" value="TONB_DEPENDENT_REC_3"/>
    <property type="match status" value="1"/>
</dbReference>
<comment type="caution">
    <text evidence="10">The sequence shown here is derived from an EMBL/GenBank/DDBJ whole genome shotgun (WGS) entry which is preliminary data.</text>
</comment>
<keyword evidence="3 7" id="KW-1134">Transmembrane beta strand</keyword>
<evidence type="ECO:0000256" key="6">
    <source>
        <dbReference type="ARBA" id="ARBA00023237"/>
    </source>
</evidence>
<keyword evidence="2 7" id="KW-0813">Transport</keyword>
<dbReference type="InterPro" id="IPR008969">
    <property type="entry name" value="CarboxyPept-like_regulatory"/>
</dbReference>
<evidence type="ECO:0000256" key="4">
    <source>
        <dbReference type="ARBA" id="ARBA00022692"/>
    </source>
</evidence>
<keyword evidence="4 7" id="KW-0812">Transmembrane</keyword>
<evidence type="ECO:0000313" key="10">
    <source>
        <dbReference type="EMBL" id="GAA4319759.1"/>
    </source>
</evidence>
<dbReference type="SUPFAM" id="SSF49464">
    <property type="entry name" value="Carboxypeptidase regulatory domain-like"/>
    <property type="match status" value="1"/>
</dbReference>
<dbReference type="SUPFAM" id="SSF56935">
    <property type="entry name" value="Porins"/>
    <property type="match status" value="1"/>
</dbReference>
<sequence length="1042" mass="113554">MRKIASLLTVSMLFCSLAFGQQRNVSGQVRDAQGNGVPFATVTETGTRNAVTADANGNFTIKVANNARLNITAAGYQASTVGADAATAISLTRGGSEQLTEVVVTSLGQARQAKELGYSTAKVRATELTQAAPVNLQNGLTGKVSGLNINTTNAGVFAQTRITLRGIRSLTGNNQPMLILDGVPLSLGFLSSINPNDIADVTILKSSSATAVYGPDGVNGAIVVTTKRGQKGRPQVSVSHTTQLESIAYMPKFQKRFGSGYAPDALGYGTFEPIEQQSWGDPFDGSIRQMGQTGPNGEKLMLPYSYVENGRKNFFNTGVTHQTDVSFSTDGFYLSGQNVSIDGVMPGDQNNRRTFTLKADREYGRFRAGFNLRYTNQQYDVTTNNTLVYYGVTSAPGQYDLGMFSDWRNDYFSSPDGFYSPYLDNNGKTPYFAKDNAREYGKGDDIFGNGELNFKATNWLNFTYRVGLTYANADYKRTREPFQYSAFHNTLRDHGTANITGAVTNGSTLSNRFTSELFATANKTFGAFGVNALVGHSYRESRSRFLSLGSNNLGTATAYTIALRKGEPNVDVDNSVTRLERYFGRVSFDFNKWAFIEATGSYDFDSRLVKPGVAFEKSDIGYFYPGVSASVVLSDAIPALKSNKILNYAKIRGAITKTGNVNLSAYGFENVFAAGTFFPFNDVLGFQATTTTVAAQYRPEYVNNREVGLELGFLNNRINVEATYYNQDNTDQVINVQQSNTTGATTAIQNAGSFINKGFEIDLRLTPLVKLGNVNVDFKVNYSNQDSKVTSLIGDVKELGIGNFNYAVVGQPAYVFQVSDYQRDDQGRVIVDAQTGMPTIAGDLARVGRTMPKHILGLNLNVTWKGLSFSAVADYRAGNKIVADQLGGFLDDNGISERSAQADRRAFIFPNSVVMDGSGKYVTNTNVYTQTYGRLFWNSDLNTGVETNYVASGAFWKIREVALNYTIPTRIFGARLGNVIKGATIGVNARNLLMFLPKSNVWTDPEFSANGNNAYTGNAVGRSTAFNMPPTRIYGANLTLRF</sequence>
<proteinExistence type="inferred from homology"/>
<comment type="subcellular location">
    <subcellularLocation>
        <location evidence="1 7">Cell outer membrane</location>
        <topology evidence="1 7">Multi-pass membrane protein</topology>
    </subcellularLocation>
</comment>
<keyword evidence="6 7" id="KW-0998">Cell outer membrane</keyword>
<feature type="chain" id="PRO_5046806903" evidence="8">
    <location>
        <begin position="21"/>
        <end position="1042"/>
    </location>
</feature>
<accession>A0ABP8G8U5</accession>
<dbReference type="Gene3D" id="2.60.40.1120">
    <property type="entry name" value="Carboxypeptidase-like, regulatory domain"/>
    <property type="match status" value="1"/>
</dbReference>
<dbReference type="EMBL" id="BAABGY010000001">
    <property type="protein sequence ID" value="GAA4319759.1"/>
    <property type="molecule type" value="Genomic_DNA"/>
</dbReference>
<evidence type="ECO:0000256" key="8">
    <source>
        <dbReference type="SAM" id="SignalP"/>
    </source>
</evidence>
<evidence type="ECO:0000259" key="9">
    <source>
        <dbReference type="Pfam" id="PF07715"/>
    </source>
</evidence>
<dbReference type="InterPro" id="IPR012910">
    <property type="entry name" value="Plug_dom"/>
</dbReference>